<protein>
    <submittedName>
        <fullName evidence="1">Uncharacterized protein</fullName>
    </submittedName>
</protein>
<proteinExistence type="predicted"/>
<evidence type="ECO:0000313" key="2">
    <source>
        <dbReference type="Proteomes" id="UP000595437"/>
    </source>
</evidence>
<dbReference type="EMBL" id="CP045910">
    <property type="protein sequence ID" value="QQP31652.1"/>
    <property type="molecule type" value="Genomic_DNA"/>
</dbReference>
<name>A0A7T8GKI2_CALRO</name>
<accession>A0A7T8GKI2</accession>
<dbReference type="AlphaFoldDB" id="A0A7T8GKI2"/>
<sequence length="121" mass="13622">MIVVDTSIRRHSKARLGDFLGNPNDSCGRHNDVHRKIMGLQEIQGQELRLQDLFIRYEGDHEGVFRAPLSLNIPILCPEALSSSKSNTVSRHCNRAKDKNVDLLNGGLEAQFERLSELKDA</sequence>
<evidence type="ECO:0000313" key="1">
    <source>
        <dbReference type="EMBL" id="QQP31652.1"/>
    </source>
</evidence>
<reference evidence="2" key="1">
    <citation type="submission" date="2021-01" db="EMBL/GenBank/DDBJ databases">
        <title>Caligus Genome Assembly.</title>
        <authorList>
            <person name="Gallardo-Escarate C."/>
        </authorList>
    </citation>
    <scope>NUCLEOTIDE SEQUENCE [LARGE SCALE GENOMIC DNA]</scope>
</reference>
<gene>
    <name evidence="1" type="ORF">FKW44_025327</name>
</gene>
<dbReference type="Proteomes" id="UP000595437">
    <property type="component" value="Chromosome 21"/>
</dbReference>
<keyword evidence="2" id="KW-1185">Reference proteome</keyword>
<organism evidence="1 2">
    <name type="scientific">Caligus rogercresseyi</name>
    <name type="common">Sea louse</name>
    <dbReference type="NCBI Taxonomy" id="217165"/>
    <lineage>
        <taxon>Eukaryota</taxon>
        <taxon>Metazoa</taxon>
        <taxon>Ecdysozoa</taxon>
        <taxon>Arthropoda</taxon>
        <taxon>Crustacea</taxon>
        <taxon>Multicrustacea</taxon>
        <taxon>Hexanauplia</taxon>
        <taxon>Copepoda</taxon>
        <taxon>Siphonostomatoida</taxon>
        <taxon>Caligidae</taxon>
        <taxon>Caligus</taxon>
    </lineage>
</organism>